<dbReference type="InterPro" id="IPR005475">
    <property type="entry name" value="Transketolase-like_Pyr-bd"/>
</dbReference>
<dbReference type="Pfam" id="PF02780">
    <property type="entry name" value="Transketolase_C"/>
    <property type="match status" value="1"/>
</dbReference>
<dbReference type="PANTHER" id="PTHR42980:SF1">
    <property type="entry name" value="2-OXOISOVALERATE DEHYDROGENASE SUBUNIT BETA, MITOCHONDRIAL"/>
    <property type="match status" value="1"/>
</dbReference>
<keyword evidence="8" id="KW-1185">Reference proteome</keyword>
<gene>
    <name evidence="7" type="ORF">DIT68_03220</name>
</gene>
<dbReference type="OrthoDB" id="9769337at2"/>
<dbReference type="Pfam" id="PF02779">
    <property type="entry name" value="Transket_pyr"/>
    <property type="match status" value="1"/>
</dbReference>
<dbReference type="PANTHER" id="PTHR42980">
    <property type="entry name" value="2-OXOISOVALERATE DEHYDROGENASE SUBUNIT BETA-RELATED"/>
    <property type="match status" value="1"/>
</dbReference>
<comment type="cofactor">
    <cofactor evidence="1">
        <name>thiamine diphosphate</name>
        <dbReference type="ChEBI" id="CHEBI:58937"/>
    </cofactor>
</comment>
<dbReference type="Proteomes" id="UP000245370">
    <property type="component" value="Unassembled WGS sequence"/>
</dbReference>
<dbReference type="GO" id="GO:0009083">
    <property type="term" value="P:branched-chain amino acid catabolic process"/>
    <property type="evidence" value="ECO:0007669"/>
    <property type="project" value="TreeGrafter"/>
</dbReference>
<comment type="caution">
    <text evidence="7">The sequence shown here is derived from an EMBL/GenBank/DDBJ whole genome shotgun (WGS) entry which is preliminary data.</text>
</comment>
<dbReference type="InterPro" id="IPR029061">
    <property type="entry name" value="THDP-binding"/>
</dbReference>
<comment type="function">
    <text evidence="2">E1 component of the 2-oxoglutarate dehydrogenase (OGDH) complex which catalyzes the decarboxylation of 2-oxoglutarate, the first step in the conversion of 2-oxoglutarate to succinyl-CoA and CO(2).</text>
</comment>
<sequence>MSKNTVLKKETNKIDFEGFKNEVIADYELACVSREASLLGRREVLTGKAKFGIFGDGKEVAQIALAKQFKDGDFRSGYYRDQTIMMAIDQLNVQQYFAALYAETDENLEPASGGRQMGGHYATRNIDKNGEWKNLMEQKNSSADISPTAGQMARLLGLAQASKVYRNHDELKNIEKFKSFSNGGNEVAFGTIGDASTSEGQFWEAMNAAGVLQVPMVMSVWDDGYGISVSKKFQTIKESISEALSGFQRTDEKKGFEIFKTKGWDYPHLCATYEKAVKVAREEHIPVLVHVEEVNQPQGHSTSGSHERYKDDARLQWEKEFDAIEKFKEFILKFKGENGETIATEEELDAIRKSAKKTVLDQKKAAWADFRKGTGADFDAAIQLMKNVANESANGTFINKEIEGLEKAFEPIRKDVYNTVNKVLRLVRGEKGSARTQLINWYKGKLEENKERYGSHLYSASKYAVENIEGIAPTYGDDEKMDDGRMILRDNFMKLFEKHPEIVTFGEDTGKIGGVNQSMEGMQEKFGELRVSDTGIRENTILGQGIGMAMRGLRPIAEIQYLDYLLYAIQVISDDLATLQYRTKGGQKAPVIIRTRGHRLEGIWHSGSPMGMIINAARGIHVCVPRNMTQAAGMYNTLIEADEPALVIEPLNGYRVKEAVPTNLGEYKIQLGKVEIVNEGTDLTLVSYGSTFNIAAQAVKELEKAGISVELIDVQTLLPFDLDHTISKSLEKTSRLMIVDEDVSSGASAYILDQILVKQKAYYLLDSEPVTVSANDHRPAYGTDGDYFSKPNIDDIYAAAYQIMNEADPKEFPSFLD</sequence>
<dbReference type="AlphaFoldDB" id="A0A2U2XER6"/>
<reference evidence="7 8" key="2">
    <citation type="submission" date="2018-05" db="EMBL/GenBank/DDBJ databases">
        <authorList>
            <person name="Lanie J.A."/>
            <person name="Ng W.-L."/>
            <person name="Kazmierczak K.M."/>
            <person name="Andrzejewski T.M."/>
            <person name="Davidsen T.M."/>
            <person name="Wayne K.J."/>
            <person name="Tettelin H."/>
            <person name="Glass J.I."/>
            <person name="Rusch D."/>
            <person name="Podicherti R."/>
            <person name="Tsui H.-C.T."/>
            <person name="Winkler M.E."/>
        </authorList>
    </citation>
    <scope>NUCLEOTIDE SEQUENCE [LARGE SCALE GENOMIC DNA]</scope>
    <source>
        <strain evidence="7 8">C305</strain>
    </source>
</reference>
<dbReference type="RefSeq" id="WP_109358375.1">
    <property type="nucleotide sequence ID" value="NZ_QFRJ01000002.1"/>
</dbReference>
<protein>
    <recommendedName>
        <fullName evidence="3">3-methyl-2-oxobutanoate dehydrogenase (2-methylpropanoyl-transferring)</fullName>
        <ecNumber evidence="3">1.2.4.4</ecNumber>
    </recommendedName>
</protein>
<name>A0A2U2XER6_9FLAO</name>
<dbReference type="GO" id="GO:0007584">
    <property type="term" value="P:response to nutrient"/>
    <property type="evidence" value="ECO:0007669"/>
    <property type="project" value="TreeGrafter"/>
</dbReference>
<evidence type="ECO:0000256" key="5">
    <source>
        <dbReference type="ARBA" id="ARBA00023052"/>
    </source>
</evidence>
<evidence type="ECO:0000256" key="3">
    <source>
        <dbReference type="ARBA" id="ARBA00012277"/>
    </source>
</evidence>
<dbReference type="InterPro" id="IPR001017">
    <property type="entry name" value="DH_E1"/>
</dbReference>
<evidence type="ECO:0000259" key="6">
    <source>
        <dbReference type="SMART" id="SM00861"/>
    </source>
</evidence>
<evidence type="ECO:0000313" key="8">
    <source>
        <dbReference type="Proteomes" id="UP000245370"/>
    </source>
</evidence>
<dbReference type="InterPro" id="IPR009014">
    <property type="entry name" value="Transketo_C/PFOR_II"/>
</dbReference>
<dbReference type="GO" id="GO:0003863">
    <property type="term" value="F:branched-chain 2-oxo acid dehydrogenase activity"/>
    <property type="evidence" value="ECO:0007669"/>
    <property type="project" value="UniProtKB-EC"/>
</dbReference>
<evidence type="ECO:0000256" key="1">
    <source>
        <dbReference type="ARBA" id="ARBA00001964"/>
    </source>
</evidence>
<dbReference type="Gene3D" id="3.40.50.920">
    <property type="match status" value="1"/>
</dbReference>
<dbReference type="EC" id="1.2.4.4" evidence="3"/>
<keyword evidence="5" id="KW-0786">Thiamine pyrophosphate</keyword>
<dbReference type="SUPFAM" id="SSF52922">
    <property type="entry name" value="TK C-terminal domain-like"/>
    <property type="match status" value="1"/>
</dbReference>
<dbReference type="SMART" id="SM00861">
    <property type="entry name" value="Transket_pyr"/>
    <property type="match status" value="1"/>
</dbReference>
<dbReference type="Gene3D" id="3.40.50.970">
    <property type="match status" value="2"/>
</dbReference>
<evidence type="ECO:0000313" key="7">
    <source>
        <dbReference type="EMBL" id="PWH86263.1"/>
    </source>
</evidence>
<proteinExistence type="predicted"/>
<keyword evidence="4" id="KW-0560">Oxidoreductase</keyword>
<dbReference type="CDD" id="cd02000">
    <property type="entry name" value="TPP_E1_PDC_ADC_BCADC"/>
    <property type="match status" value="1"/>
</dbReference>
<dbReference type="InterPro" id="IPR033248">
    <property type="entry name" value="Transketolase_C"/>
</dbReference>
<dbReference type="SUPFAM" id="SSF52518">
    <property type="entry name" value="Thiamin diphosphate-binding fold (THDP-binding)"/>
    <property type="match status" value="2"/>
</dbReference>
<dbReference type="Pfam" id="PF00676">
    <property type="entry name" value="E1_dh"/>
    <property type="match status" value="1"/>
</dbReference>
<accession>A0A2U2XER6</accession>
<evidence type="ECO:0000256" key="4">
    <source>
        <dbReference type="ARBA" id="ARBA00023002"/>
    </source>
</evidence>
<reference evidence="7 8" key="1">
    <citation type="submission" date="2018-05" db="EMBL/GenBank/DDBJ databases">
        <title>Brumimicrobium oceani sp. nov., isolated from coastal sediment.</title>
        <authorList>
            <person name="Kou Y."/>
        </authorList>
    </citation>
    <scope>NUCLEOTIDE SEQUENCE [LARGE SCALE GENOMIC DNA]</scope>
    <source>
        <strain evidence="7 8">C305</strain>
    </source>
</reference>
<feature type="domain" description="Transketolase-like pyrimidine-binding" evidence="6">
    <location>
        <begin position="482"/>
        <end position="656"/>
    </location>
</feature>
<organism evidence="7 8">
    <name type="scientific">Brumimicrobium oceani</name>
    <dbReference type="NCBI Taxonomy" id="2100725"/>
    <lineage>
        <taxon>Bacteria</taxon>
        <taxon>Pseudomonadati</taxon>
        <taxon>Bacteroidota</taxon>
        <taxon>Flavobacteriia</taxon>
        <taxon>Flavobacteriales</taxon>
        <taxon>Crocinitomicaceae</taxon>
        <taxon>Brumimicrobium</taxon>
    </lineage>
</organism>
<dbReference type="EMBL" id="QFRJ01000002">
    <property type="protein sequence ID" value="PWH86263.1"/>
    <property type="molecule type" value="Genomic_DNA"/>
</dbReference>
<evidence type="ECO:0000256" key="2">
    <source>
        <dbReference type="ARBA" id="ARBA00003906"/>
    </source>
</evidence>